<dbReference type="Pfam" id="PF01281">
    <property type="entry name" value="Ribosomal_L9_N"/>
    <property type="match status" value="1"/>
</dbReference>
<dbReference type="Gene3D" id="3.40.5.10">
    <property type="entry name" value="Ribosomal protein L9, N-terminal domain"/>
    <property type="match status" value="1"/>
</dbReference>
<evidence type="ECO:0000256" key="1">
    <source>
        <dbReference type="ARBA" id="ARBA00010605"/>
    </source>
</evidence>
<dbReference type="GO" id="GO:0005840">
    <property type="term" value="C:ribosome"/>
    <property type="evidence" value="ECO:0007669"/>
    <property type="project" value="UniProtKB-KW"/>
</dbReference>
<evidence type="ECO:0000259" key="8">
    <source>
        <dbReference type="Pfam" id="PF01281"/>
    </source>
</evidence>
<keyword evidence="4 7" id="KW-0689">Ribosomal protein</keyword>
<comment type="function">
    <text evidence="7">Binds to the 23S rRNA.</text>
</comment>
<dbReference type="NCBIfam" id="TIGR00158">
    <property type="entry name" value="L9"/>
    <property type="match status" value="1"/>
</dbReference>
<keyword evidence="3 7" id="KW-0694">RNA-binding</keyword>
<evidence type="ECO:0000256" key="3">
    <source>
        <dbReference type="ARBA" id="ARBA00022884"/>
    </source>
</evidence>
<dbReference type="GO" id="GO:0003735">
    <property type="term" value="F:structural constituent of ribosome"/>
    <property type="evidence" value="ECO:0007669"/>
    <property type="project" value="InterPro"/>
</dbReference>
<dbReference type="Gene3D" id="3.10.430.100">
    <property type="entry name" value="Ribosomal protein L9, C-terminal domain"/>
    <property type="match status" value="1"/>
</dbReference>
<comment type="caution">
    <text evidence="10">The sequence shown here is derived from an EMBL/GenBank/DDBJ whole genome shotgun (WGS) entry which is preliminary data.</text>
</comment>
<gene>
    <name evidence="7" type="primary">rplI</name>
    <name evidence="10" type="ORF">A3B14_01065</name>
</gene>
<dbReference type="SUPFAM" id="SSF55653">
    <property type="entry name" value="Ribosomal protein L9 C-domain"/>
    <property type="match status" value="1"/>
</dbReference>
<evidence type="ECO:0000256" key="6">
    <source>
        <dbReference type="ARBA" id="ARBA00035292"/>
    </source>
</evidence>
<proteinExistence type="inferred from homology"/>
<dbReference type="GO" id="GO:0006412">
    <property type="term" value="P:translation"/>
    <property type="evidence" value="ECO:0007669"/>
    <property type="project" value="UniProtKB-UniRule"/>
</dbReference>
<dbReference type="InterPro" id="IPR036935">
    <property type="entry name" value="Ribosomal_bL9_N_sf"/>
</dbReference>
<dbReference type="PANTHER" id="PTHR21368">
    <property type="entry name" value="50S RIBOSOMAL PROTEIN L9"/>
    <property type="match status" value="1"/>
</dbReference>
<name>A0A1G2U317_9BACT</name>
<dbReference type="EMBL" id="MHWE01000012">
    <property type="protein sequence ID" value="OHB03908.1"/>
    <property type="molecule type" value="Genomic_DNA"/>
</dbReference>
<organism evidence="10 11">
    <name type="scientific">Candidatus Zambryskibacteria bacterium RIFCSPLOWO2_01_FULL_45_21</name>
    <dbReference type="NCBI Taxonomy" id="1802761"/>
    <lineage>
        <taxon>Bacteria</taxon>
        <taxon>Candidatus Zambryskiibacteriota</taxon>
    </lineage>
</organism>
<comment type="similarity">
    <text evidence="1 7">Belongs to the bacterial ribosomal protein bL9 family.</text>
</comment>
<dbReference type="InterPro" id="IPR036791">
    <property type="entry name" value="Ribosomal_bL9_C_sf"/>
</dbReference>
<evidence type="ECO:0000259" key="9">
    <source>
        <dbReference type="Pfam" id="PF03948"/>
    </source>
</evidence>
<dbReference type="Proteomes" id="UP000176800">
    <property type="component" value="Unassembled WGS sequence"/>
</dbReference>
<dbReference type="HAMAP" id="MF_00503">
    <property type="entry name" value="Ribosomal_bL9"/>
    <property type="match status" value="1"/>
</dbReference>
<dbReference type="SUPFAM" id="SSF55658">
    <property type="entry name" value="L9 N-domain-like"/>
    <property type="match status" value="1"/>
</dbReference>
<protein>
    <recommendedName>
        <fullName evidence="6 7">Large ribosomal subunit protein bL9</fullName>
    </recommendedName>
</protein>
<accession>A0A1G2U317</accession>
<evidence type="ECO:0000256" key="5">
    <source>
        <dbReference type="ARBA" id="ARBA00023274"/>
    </source>
</evidence>
<reference evidence="10 11" key="1">
    <citation type="journal article" date="2016" name="Nat. Commun.">
        <title>Thousands of microbial genomes shed light on interconnected biogeochemical processes in an aquifer system.</title>
        <authorList>
            <person name="Anantharaman K."/>
            <person name="Brown C.T."/>
            <person name="Hug L.A."/>
            <person name="Sharon I."/>
            <person name="Castelle C.J."/>
            <person name="Probst A.J."/>
            <person name="Thomas B.C."/>
            <person name="Singh A."/>
            <person name="Wilkins M.J."/>
            <person name="Karaoz U."/>
            <person name="Brodie E.L."/>
            <person name="Williams K.H."/>
            <person name="Hubbard S.S."/>
            <person name="Banfield J.F."/>
        </authorList>
    </citation>
    <scope>NUCLEOTIDE SEQUENCE [LARGE SCALE GENOMIC DNA]</scope>
</reference>
<evidence type="ECO:0000256" key="2">
    <source>
        <dbReference type="ARBA" id="ARBA00022730"/>
    </source>
</evidence>
<dbReference type="InterPro" id="IPR000244">
    <property type="entry name" value="Ribosomal_bL9"/>
</dbReference>
<keyword evidence="5 7" id="KW-0687">Ribonucleoprotein</keyword>
<dbReference type="InterPro" id="IPR020594">
    <property type="entry name" value="Ribosomal_bL9_bac/chp"/>
</dbReference>
<evidence type="ECO:0000256" key="4">
    <source>
        <dbReference type="ARBA" id="ARBA00022980"/>
    </source>
</evidence>
<dbReference type="InterPro" id="IPR009027">
    <property type="entry name" value="Ribosomal_bL9/RNase_H1_N"/>
</dbReference>
<evidence type="ECO:0000313" key="11">
    <source>
        <dbReference type="Proteomes" id="UP000176800"/>
    </source>
</evidence>
<dbReference type="AlphaFoldDB" id="A0A1G2U317"/>
<dbReference type="GO" id="GO:0019843">
    <property type="term" value="F:rRNA binding"/>
    <property type="evidence" value="ECO:0007669"/>
    <property type="project" value="UniProtKB-UniRule"/>
</dbReference>
<keyword evidence="2 7" id="KW-0699">rRNA-binding</keyword>
<feature type="domain" description="Large ribosomal subunit protein bL9 C-terminal" evidence="9">
    <location>
        <begin position="74"/>
        <end position="145"/>
    </location>
</feature>
<dbReference type="InterPro" id="IPR020069">
    <property type="entry name" value="Ribosomal_bL9_C"/>
</dbReference>
<dbReference type="Pfam" id="PF03948">
    <property type="entry name" value="Ribosomal_L9_C"/>
    <property type="match status" value="1"/>
</dbReference>
<feature type="domain" description="Ribosomal protein L9" evidence="8">
    <location>
        <begin position="1"/>
        <end position="47"/>
    </location>
</feature>
<evidence type="ECO:0000256" key="7">
    <source>
        <dbReference type="HAMAP-Rule" id="MF_00503"/>
    </source>
</evidence>
<evidence type="ECO:0000313" key="10">
    <source>
        <dbReference type="EMBL" id="OHB03908.1"/>
    </source>
</evidence>
<sequence>MKVILLKDIAKIGHKYEVKNVAEGYAQNFLFPRGLAKMATSSAINELEVLKRQHEEERKIREDLLLKNLGDVESLIIETEEKANDQGHLFAGINALEIAEIIKEKSRLDIPVQCIELEKPIKEIGEHKIPLKIQDKKAEFTLVVKAKV</sequence>
<dbReference type="GO" id="GO:1990904">
    <property type="term" value="C:ribonucleoprotein complex"/>
    <property type="evidence" value="ECO:0007669"/>
    <property type="project" value="UniProtKB-KW"/>
</dbReference>
<dbReference type="InterPro" id="IPR020070">
    <property type="entry name" value="Ribosomal_bL9_N"/>
</dbReference>